<proteinExistence type="predicted"/>
<evidence type="ECO:0000313" key="2">
    <source>
        <dbReference type="EMBL" id="MBB4248702.1"/>
    </source>
</evidence>
<dbReference type="Proteomes" id="UP000587070">
    <property type="component" value="Unassembled WGS sequence"/>
</dbReference>
<feature type="region of interest" description="Disordered" evidence="1">
    <location>
        <begin position="1"/>
        <end position="21"/>
    </location>
</feature>
<comment type="caution">
    <text evidence="2">The sequence shown here is derived from an EMBL/GenBank/DDBJ whole genome shotgun (WGS) entry which is preliminary data.</text>
</comment>
<dbReference type="EMBL" id="JACIGE010000013">
    <property type="protein sequence ID" value="MBB4248702.1"/>
    <property type="molecule type" value="Genomic_DNA"/>
</dbReference>
<feature type="compositionally biased region" description="Basic and acidic residues" evidence="1">
    <location>
        <begin position="590"/>
        <end position="599"/>
    </location>
</feature>
<name>A0A840GJT8_RHOTE</name>
<dbReference type="AlphaFoldDB" id="A0A840GJT8"/>
<feature type="region of interest" description="Disordered" evidence="1">
    <location>
        <begin position="590"/>
        <end position="619"/>
    </location>
</feature>
<dbReference type="OrthoDB" id="9176933at2"/>
<keyword evidence="3" id="KW-1185">Reference proteome</keyword>
<dbReference type="RefSeq" id="WP_153117615.1">
    <property type="nucleotide sequence ID" value="NZ_JACIGE010000013.1"/>
</dbReference>
<evidence type="ECO:0000256" key="1">
    <source>
        <dbReference type="SAM" id="MobiDB-lite"/>
    </source>
</evidence>
<feature type="compositionally biased region" description="Basic residues" evidence="1">
    <location>
        <begin position="1"/>
        <end position="13"/>
    </location>
</feature>
<protein>
    <submittedName>
        <fullName evidence="2">Uncharacterized protein</fullName>
    </submittedName>
</protein>
<gene>
    <name evidence="2" type="ORF">GGD90_003102</name>
</gene>
<accession>A0A840GJT8</accession>
<evidence type="ECO:0000313" key="3">
    <source>
        <dbReference type="Proteomes" id="UP000587070"/>
    </source>
</evidence>
<organism evidence="2 3">
    <name type="scientific">Rhodocyclus tenuis</name>
    <name type="common">Rhodospirillum tenue</name>
    <dbReference type="NCBI Taxonomy" id="1066"/>
    <lineage>
        <taxon>Bacteria</taxon>
        <taxon>Pseudomonadati</taxon>
        <taxon>Pseudomonadota</taxon>
        <taxon>Betaproteobacteria</taxon>
        <taxon>Rhodocyclales</taxon>
        <taxon>Rhodocyclaceae</taxon>
        <taxon>Rhodocyclus</taxon>
    </lineage>
</organism>
<sequence length="619" mass="68121">MKRLLGKLRRGKPARSVAGKARTGTWRERLSGLRRRLTPGEKPRLLLAWDFGQLEAALLSGKGESGEVLATASSRQASFAAALDEVLAALARQTLLEPRRVVLAARALQPAIARLPVSPEKPRPAAQMRELLQSELEPVLAEFGAIWSVGALLEANGYISPQQRQQILAHEVARREQRLPPLRFGELALDMELIERETLDRCIEEQQALQHLDATIVSGWCGRIVEERPLWLACGVGSSSYREWQEALAEHKLRLEACLPLAWLVSEAASPGSASEPGAAATIALELHREEVVAVHRQAGQVLETRNEGRMERALQTDWLCRLIADWGGDTRTQLELVCVYPEDAGAAALCDELLLCTGHPTRLRQPQEVWRDFWPALARAAFSRTPQLPRIVDRELRGSPWKDHDVRRLAALGLVVVVLAGIEGVQQFSLQRLDAQLEERARVDREKSLNSQREATFNSELKALASDLESSRKQLEPLLNDRERLSTITAMRHNLPDLLLALAQAVGGDAVLEGLRNSKQSSNASSMQVVAWSPSYTAAQDFVNRTAELTGALGYGVAQTEIVERKGRNGRSGHEVSFWLVLDGDDLEGEARTPEASRRAAPPAPSTGISAVTPASRP</sequence>
<reference evidence="2 3" key="1">
    <citation type="submission" date="2020-08" db="EMBL/GenBank/DDBJ databases">
        <title>Genome sequencing of Purple Non-Sulfur Bacteria from various extreme environments.</title>
        <authorList>
            <person name="Mayer M."/>
        </authorList>
    </citation>
    <scope>NUCLEOTIDE SEQUENCE [LARGE SCALE GENOMIC DNA]</scope>
    <source>
        <strain evidence="2 3">2761</strain>
    </source>
</reference>